<sequence length="472" mass="50643">MSEAKLAVQTRSSRANLRRTEYAGAVRATDEAAALYHRVHGEVIAAKRNHRRADHVQRIEAVLQQARAEKQHAAATSPSVARRVHSSSSENGSSPRPARRLNLGPPSSGSPIQTTGGEEDTARSGDSEGSSSGNFSERADTARSGDSEGSNSGNASERADTARSGDSDSSCSDNASEPPPLPLNRLMPMTLLSPQASGVPPSTPAPTPAEAQTPEYLFDSESESKSQPAESDGNDENAESDGNDENAESVESSEFVPSSEAEDSETKTARREQLSPVCKKRRDRVGAEALPEFEKGDVCCTSGSQAGMDAGGDTNTPMQEQRSIHEVALLDSDPQAYYMYVPVTLRQSCSVNATSSMYATLVTVPMMPTTAAQIDQAQTQSQTLQANESSHFIGVVGASSRKVAPGTSLLSISSTARNAERAVERSSRDQRLPESQGHITDAERFLFLQRILKDDCFMRKCVVMWRDTLCEI</sequence>
<feature type="compositionally biased region" description="Polar residues" evidence="1">
    <location>
        <begin position="105"/>
        <end position="116"/>
    </location>
</feature>
<feature type="compositionally biased region" description="Basic and acidic residues" evidence="1">
    <location>
        <begin position="264"/>
        <end position="273"/>
    </location>
</feature>
<feature type="compositionally biased region" description="Basic and acidic residues" evidence="1">
    <location>
        <begin position="137"/>
        <end position="146"/>
    </location>
</feature>
<name>A0A6A3KA80_9STRA</name>
<accession>A0A6A3KA80</accession>
<protein>
    <submittedName>
        <fullName evidence="2">Uncharacterized protein</fullName>
    </submittedName>
</protein>
<gene>
    <name evidence="2" type="ORF">PR001_g18637</name>
</gene>
<feature type="compositionally biased region" description="Acidic residues" evidence="1">
    <location>
        <begin position="232"/>
        <end position="248"/>
    </location>
</feature>
<organism evidence="2 3">
    <name type="scientific">Phytophthora rubi</name>
    <dbReference type="NCBI Taxonomy" id="129364"/>
    <lineage>
        <taxon>Eukaryota</taxon>
        <taxon>Sar</taxon>
        <taxon>Stramenopiles</taxon>
        <taxon>Oomycota</taxon>
        <taxon>Peronosporomycetes</taxon>
        <taxon>Peronosporales</taxon>
        <taxon>Peronosporaceae</taxon>
        <taxon>Phytophthora</taxon>
    </lineage>
</organism>
<evidence type="ECO:0000313" key="2">
    <source>
        <dbReference type="EMBL" id="KAE9001004.1"/>
    </source>
</evidence>
<feature type="compositionally biased region" description="Basic and acidic residues" evidence="1">
    <location>
        <begin position="157"/>
        <end position="166"/>
    </location>
</feature>
<feature type="compositionally biased region" description="Low complexity" evidence="1">
    <location>
        <begin position="183"/>
        <end position="192"/>
    </location>
</feature>
<reference evidence="2 3" key="1">
    <citation type="submission" date="2018-09" db="EMBL/GenBank/DDBJ databases">
        <title>Genomic investigation of the strawberry pathogen Phytophthora fragariae indicates pathogenicity is determined by transcriptional variation in three key races.</title>
        <authorList>
            <person name="Adams T.M."/>
            <person name="Armitage A.D."/>
            <person name="Sobczyk M.K."/>
            <person name="Bates H.J."/>
            <person name="Dunwell J.M."/>
            <person name="Nellist C.F."/>
            <person name="Harrison R.J."/>
        </authorList>
    </citation>
    <scope>NUCLEOTIDE SEQUENCE [LARGE SCALE GENOMIC DNA]</scope>
    <source>
        <strain evidence="2 3">SCRP249</strain>
    </source>
</reference>
<dbReference type="EMBL" id="QXFV01001657">
    <property type="protein sequence ID" value="KAE9001004.1"/>
    <property type="molecule type" value="Genomic_DNA"/>
</dbReference>
<comment type="caution">
    <text evidence="2">The sequence shown here is derived from an EMBL/GenBank/DDBJ whole genome shotgun (WGS) entry which is preliminary data.</text>
</comment>
<evidence type="ECO:0000256" key="1">
    <source>
        <dbReference type="SAM" id="MobiDB-lite"/>
    </source>
</evidence>
<proteinExistence type="predicted"/>
<feature type="region of interest" description="Disordered" evidence="1">
    <location>
        <begin position="65"/>
        <end position="282"/>
    </location>
</feature>
<feature type="compositionally biased region" description="Low complexity" evidence="1">
    <location>
        <begin position="249"/>
        <end position="259"/>
    </location>
</feature>
<dbReference type="Proteomes" id="UP000429607">
    <property type="component" value="Unassembled WGS sequence"/>
</dbReference>
<evidence type="ECO:0000313" key="3">
    <source>
        <dbReference type="Proteomes" id="UP000429607"/>
    </source>
</evidence>
<dbReference type="AlphaFoldDB" id="A0A6A3KA80"/>